<evidence type="ECO:0000313" key="5">
    <source>
        <dbReference type="EMBL" id="KRO30977.1"/>
    </source>
</evidence>
<keyword evidence="1 5" id="KW-0808">Transferase</keyword>
<proteinExistence type="predicted"/>
<dbReference type="SMART" id="SM00563">
    <property type="entry name" value="PlsC"/>
    <property type="match status" value="1"/>
</dbReference>
<feature type="domain" description="Phospholipid/glycerol acyltransferase" evidence="4">
    <location>
        <begin position="55"/>
        <end position="173"/>
    </location>
</feature>
<evidence type="ECO:0000313" key="6">
    <source>
        <dbReference type="Proteomes" id="UP000053941"/>
    </source>
</evidence>
<dbReference type="AlphaFoldDB" id="A0A0R2NYY8"/>
<comment type="caution">
    <text evidence="5">The sequence shown here is derived from an EMBL/GenBank/DDBJ whole genome shotgun (WGS) entry which is preliminary data.</text>
</comment>
<name>A0A0R2NYY8_9ACTN</name>
<evidence type="ECO:0000256" key="1">
    <source>
        <dbReference type="ARBA" id="ARBA00022679"/>
    </source>
</evidence>
<dbReference type="CDD" id="cd07989">
    <property type="entry name" value="LPLAT_AGPAT-like"/>
    <property type="match status" value="1"/>
</dbReference>
<feature type="region of interest" description="Disordered" evidence="3">
    <location>
        <begin position="244"/>
        <end position="264"/>
    </location>
</feature>
<dbReference type="GO" id="GO:0003841">
    <property type="term" value="F:1-acylglycerol-3-phosphate O-acyltransferase activity"/>
    <property type="evidence" value="ECO:0007669"/>
    <property type="project" value="TreeGrafter"/>
</dbReference>
<dbReference type="EMBL" id="LIAS01000035">
    <property type="protein sequence ID" value="KRO30977.1"/>
    <property type="molecule type" value="Genomic_DNA"/>
</dbReference>
<dbReference type="PANTHER" id="PTHR10434">
    <property type="entry name" value="1-ACYL-SN-GLYCEROL-3-PHOSPHATE ACYLTRANSFERASE"/>
    <property type="match status" value="1"/>
</dbReference>
<evidence type="ECO:0000259" key="4">
    <source>
        <dbReference type="SMART" id="SM00563"/>
    </source>
</evidence>
<sequence length="264" mass="29159">MNARQPEISYLPPQGDPLGVNPWFRFGASVIRPILNSIIKKDWKGTQHLPKSGAAIVVCNHLSYVDPLTFTHFLYNNGRAPRYLGKESVFRIPIIGRVIRGAGQIPVSRESKDAVKGLEHAIAVLKAGHLLGVYPEGTLTRDENLWPMKAKTGVARLALITGAPVIPCASWGPEKVLPPYSKRLRLFPRSKVSILMGPAVDLSPWQGKSDDLEAVEQAAEHIMDRITELLEILRGQKAPAIRFDPKSSDLPRIGNFKKAKRAKS</sequence>
<feature type="compositionally biased region" description="Basic residues" evidence="3">
    <location>
        <begin position="255"/>
        <end position="264"/>
    </location>
</feature>
<dbReference type="Pfam" id="PF01553">
    <property type="entry name" value="Acyltransferase"/>
    <property type="match status" value="1"/>
</dbReference>
<organism evidence="5 6">
    <name type="scientific">Actinobacteria bacterium BACL2 MAG-120802-bin41</name>
    <dbReference type="NCBI Taxonomy" id="1655568"/>
    <lineage>
        <taxon>Bacteria</taxon>
        <taxon>Bacillati</taxon>
        <taxon>Actinomycetota</taxon>
        <taxon>Actinomycetes</taxon>
        <taxon>Actinomycetes incertae sedis</taxon>
        <taxon>ac1 cluster</taxon>
    </lineage>
</organism>
<dbReference type="PANTHER" id="PTHR10434:SF55">
    <property type="entry name" value="POSSIBLE ACYLTRANSFERASE"/>
    <property type="match status" value="1"/>
</dbReference>
<dbReference type="SUPFAM" id="SSF69593">
    <property type="entry name" value="Glycerol-3-phosphate (1)-acyltransferase"/>
    <property type="match status" value="1"/>
</dbReference>
<evidence type="ECO:0000256" key="2">
    <source>
        <dbReference type="ARBA" id="ARBA00023315"/>
    </source>
</evidence>
<dbReference type="GO" id="GO:0005886">
    <property type="term" value="C:plasma membrane"/>
    <property type="evidence" value="ECO:0007669"/>
    <property type="project" value="TreeGrafter"/>
</dbReference>
<dbReference type="InterPro" id="IPR002123">
    <property type="entry name" value="Plipid/glycerol_acylTrfase"/>
</dbReference>
<keyword evidence="2 5" id="KW-0012">Acyltransferase</keyword>
<evidence type="ECO:0000256" key="3">
    <source>
        <dbReference type="SAM" id="MobiDB-lite"/>
    </source>
</evidence>
<gene>
    <name evidence="5" type="ORF">ABR60_01055</name>
</gene>
<dbReference type="GO" id="GO:0006654">
    <property type="term" value="P:phosphatidic acid biosynthetic process"/>
    <property type="evidence" value="ECO:0007669"/>
    <property type="project" value="TreeGrafter"/>
</dbReference>
<accession>A0A0R2NYY8</accession>
<reference evidence="5 6" key="1">
    <citation type="submission" date="2015-10" db="EMBL/GenBank/DDBJ databases">
        <title>Metagenome-Assembled Genomes uncover a global brackish microbiome.</title>
        <authorList>
            <person name="Hugerth L.W."/>
            <person name="Larsson J."/>
            <person name="Alneberg J."/>
            <person name="Lindh M.V."/>
            <person name="Legrand C."/>
            <person name="Pinhassi J."/>
            <person name="Andersson A.F."/>
        </authorList>
    </citation>
    <scope>NUCLEOTIDE SEQUENCE [LARGE SCALE GENOMIC DNA]</scope>
    <source>
        <strain evidence="5">BACL2 MAG-120802-bin41</strain>
    </source>
</reference>
<protein>
    <submittedName>
        <fullName evidence="5">Acyltransferase</fullName>
    </submittedName>
</protein>
<dbReference type="Proteomes" id="UP000053941">
    <property type="component" value="Unassembled WGS sequence"/>
</dbReference>